<name>S7NXR0_MYOBR</name>
<evidence type="ECO:0000256" key="8">
    <source>
        <dbReference type="RuleBase" id="RU280814"/>
    </source>
</evidence>
<feature type="transmembrane region" description="Helical" evidence="8">
    <location>
        <begin position="424"/>
        <end position="447"/>
    </location>
</feature>
<keyword evidence="4 8" id="KW-0812">Transmembrane</keyword>
<dbReference type="Pfam" id="PF16178">
    <property type="entry name" value="Anoct_dimer"/>
    <property type="match status" value="2"/>
</dbReference>
<feature type="transmembrane region" description="Helical" evidence="8">
    <location>
        <begin position="226"/>
        <end position="256"/>
    </location>
</feature>
<evidence type="ECO:0000256" key="6">
    <source>
        <dbReference type="ARBA" id="ARBA00023136"/>
    </source>
</evidence>
<evidence type="ECO:0000256" key="2">
    <source>
        <dbReference type="ARBA" id="ARBA00009671"/>
    </source>
</evidence>
<feature type="domain" description="Anoctamin dimerisation" evidence="11">
    <location>
        <begin position="141"/>
        <end position="212"/>
    </location>
</feature>
<accession>S7NXR0</accession>
<keyword evidence="5 8" id="KW-1133">Transmembrane helix</keyword>
<dbReference type="Pfam" id="PF04547">
    <property type="entry name" value="Anoctamin"/>
    <property type="match status" value="1"/>
</dbReference>
<gene>
    <name evidence="12" type="ORF">D623_10035077</name>
</gene>
<dbReference type="PANTHER" id="PTHR12308:SF22">
    <property type="entry name" value="ANOCTAMIN-7"/>
    <property type="match status" value="1"/>
</dbReference>
<proteinExistence type="inferred from homology"/>
<dbReference type="AlphaFoldDB" id="S7NXR0"/>
<evidence type="ECO:0000313" key="13">
    <source>
        <dbReference type="Proteomes" id="UP000052978"/>
    </source>
</evidence>
<feature type="region of interest" description="Disordered" evidence="9">
    <location>
        <begin position="19"/>
        <end position="42"/>
    </location>
</feature>
<protein>
    <recommendedName>
        <fullName evidence="8">Anoctamin</fullName>
    </recommendedName>
</protein>
<keyword evidence="6 8" id="KW-0472">Membrane</keyword>
<dbReference type="EMBL" id="KE161207">
    <property type="protein sequence ID" value="EPQ02383.1"/>
    <property type="molecule type" value="Genomic_DNA"/>
</dbReference>
<feature type="domain" description="Anoctamin transmembrane" evidence="10">
    <location>
        <begin position="215"/>
        <end position="461"/>
    </location>
</feature>
<feature type="transmembrane region" description="Helical" evidence="8">
    <location>
        <begin position="304"/>
        <end position="321"/>
    </location>
</feature>
<organism evidence="12 13">
    <name type="scientific">Myotis brandtii</name>
    <name type="common">Brandt's bat</name>
    <dbReference type="NCBI Taxonomy" id="109478"/>
    <lineage>
        <taxon>Eukaryota</taxon>
        <taxon>Metazoa</taxon>
        <taxon>Chordata</taxon>
        <taxon>Craniata</taxon>
        <taxon>Vertebrata</taxon>
        <taxon>Euteleostomi</taxon>
        <taxon>Mammalia</taxon>
        <taxon>Eutheria</taxon>
        <taxon>Laurasiatheria</taxon>
        <taxon>Chiroptera</taxon>
        <taxon>Yangochiroptera</taxon>
        <taxon>Vespertilionidae</taxon>
        <taxon>Myotis</taxon>
    </lineage>
</organism>
<dbReference type="eggNOG" id="KOG2514">
    <property type="taxonomic scope" value="Eukaryota"/>
</dbReference>
<dbReference type="InterPro" id="IPR007632">
    <property type="entry name" value="Anoctamin"/>
</dbReference>
<feature type="domain" description="Anoctamin dimerisation" evidence="11">
    <location>
        <begin position="56"/>
        <end position="138"/>
    </location>
</feature>
<feature type="transmembrane region" description="Helical" evidence="8">
    <location>
        <begin position="377"/>
        <end position="404"/>
    </location>
</feature>
<dbReference type="GO" id="GO:0046983">
    <property type="term" value="F:protein dimerization activity"/>
    <property type="evidence" value="ECO:0007669"/>
    <property type="project" value="InterPro"/>
</dbReference>
<keyword evidence="13" id="KW-1185">Reference proteome</keyword>
<evidence type="ECO:0000256" key="9">
    <source>
        <dbReference type="SAM" id="MobiDB-lite"/>
    </source>
</evidence>
<dbReference type="GO" id="GO:0061588">
    <property type="term" value="P:calcium activated phospholipid scrambling"/>
    <property type="evidence" value="ECO:0007669"/>
    <property type="project" value="TreeGrafter"/>
</dbReference>
<comment type="caution">
    <text evidence="8">Lacks conserved residue(s) required for the propagation of feature annotation.</text>
</comment>
<dbReference type="GO" id="GO:0005254">
    <property type="term" value="F:chloride channel activity"/>
    <property type="evidence" value="ECO:0007669"/>
    <property type="project" value="TreeGrafter"/>
</dbReference>
<dbReference type="PANTHER" id="PTHR12308">
    <property type="entry name" value="ANOCTAMIN"/>
    <property type="match status" value="1"/>
</dbReference>
<evidence type="ECO:0000313" key="12">
    <source>
        <dbReference type="EMBL" id="EPQ02383.1"/>
    </source>
</evidence>
<dbReference type="Proteomes" id="UP000052978">
    <property type="component" value="Unassembled WGS sequence"/>
</dbReference>
<evidence type="ECO:0000256" key="5">
    <source>
        <dbReference type="ARBA" id="ARBA00022989"/>
    </source>
</evidence>
<sequence length="462" mass="52381">MLRRRAPEEDSAVLIDMAPGMEKGDSYGSTANTSQPDGHQAATCRVGNPAKPQIADFVLVWEEDLRLGQQQDSATQDKRDTHRAWRETFLDNLRVAGLHVDQHHVQDEDSAVHYILLSAPWAVLCYYAEDLRLKLPLQLFEILAKTLYGHEKKGLFGIDQLLSQGVFKAAFPLHKGPFTTPPEGPWAPGLNQRQVLFQYWARWRKWHRYQPLDHVRRYFGEKVALYFAWLGFYTGWLLPAAVVGTLVFLVGCFMVFSDTPTQELCSSADSFQMCPLCLNCPFWLLSSACALVQAGRLFDHGGTVFFSVFMALWAVLLLEYWKRKSATLAYRWGCFDYEDIEERPRPQFAASAPTTALNPITGEEEPYFPKRSRMRRVLAGSVLVLMMVAVVVMCLVSIILYRAIMAILVSRSNNTLLAAWASRIASLTGSVVNLVFILVLSKIYVALAHILTRWDHRVLQSE</sequence>
<reference evidence="12 13" key="1">
    <citation type="journal article" date="2013" name="Nat. Commun.">
        <title>Genome analysis reveals insights into physiology and longevity of the Brandt's bat Myotis brandtii.</title>
        <authorList>
            <person name="Seim I."/>
            <person name="Fang X."/>
            <person name="Xiong Z."/>
            <person name="Lobanov A.V."/>
            <person name="Huang Z."/>
            <person name="Ma S."/>
            <person name="Feng Y."/>
            <person name="Turanov A.A."/>
            <person name="Zhu Y."/>
            <person name="Lenz T.L."/>
            <person name="Gerashchenko M.V."/>
            <person name="Fan D."/>
            <person name="Hee Yim S."/>
            <person name="Yao X."/>
            <person name="Jordan D."/>
            <person name="Xiong Y."/>
            <person name="Ma Y."/>
            <person name="Lyapunov A.N."/>
            <person name="Chen G."/>
            <person name="Kulakova O.I."/>
            <person name="Sun Y."/>
            <person name="Lee S.G."/>
            <person name="Bronson R.T."/>
            <person name="Moskalev A.A."/>
            <person name="Sunyaev S.R."/>
            <person name="Zhang G."/>
            <person name="Krogh A."/>
            <person name="Wang J."/>
            <person name="Gladyshev V.N."/>
        </authorList>
    </citation>
    <scope>NUCLEOTIDE SEQUENCE [LARGE SCALE GENOMIC DNA]</scope>
</reference>
<keyword evidence="3" id="KW-1003">Cell membrane</keyword>
<evidence type="ECO:0000256" key="4">
    <source>
        <dbReference type="ARBA" id="ARBA00022692"/>
    </source>
</evidence>
<evidence type="ECO:0000256" key="1">
    <source>
        <dbReference type="ARBA" id="ARBA00004651"/>
    </source>
</evidence>
<evidence type="ECO:0000256" key="3">
    <source>
        <dbReference type="ARBA" id="ARBA00022475"/>
    </source>
</evidence>
<evidence type="ECO:0000259" key="11">
    <source>
        <dbReference type="Pfam" id="PF16178"/>
    </source>
</evidence>
<dbReference type="InterPro" id="IPR032394">
    <property type="entry name" value="Anoct_dimer"/>
</dbReference>
<evidence type="ECO:0000256" key="7">
    <source>
        <dbReference type="ARBA" id="ARBA00023180"/>
    </source>
</evidence>
<feature type="compositionally biased region" description="Polar residues" evidence="9">
    <location>
        <begin position="27"/>
        <end position="37"/>
    </location>
</feature>
<dbReference type="GO" id="GO:0005886">
    <property type="term" value="C:plasma membrane"/>
    <property type="evidence" value="ECO:0007669"/>
    <property type="project" value="UniProtKB-SubCell"/>
</dbReference>
<keyword evidence="7" id="KW-0325">Glycoprotein</keyword>
<comment type="similarity">
    <text evidence="2 8">Belongs to the anoctamin family.</text>
</comment>
<evidence type="ECO:0000259" key="10">
    <source>
        <dbReference type="Pfam" id="PF04547"/>
    </source>
</evidence>
<dbReference type="InterPro" id="IPR049452">
    <property type="entry name" value="Anoctamin_TM"/>
</dbReference>
<comment type="subcellular location">
    <subcellularLocation>
        <location evidence="1">Cell membrane</location>
        <topology evidence="1">Multi-pass membrane protein</topology>
    </subcellularLocation>
    <subcellularLocation>
        <location evidence="8">Membrane</location>
        <topology evidence="8">Multi-pass membrane protein</topology>
    </subcellularLocation>
</comment>